<gene>
    <name evidence="1" type="ORF">G6F64_013443</name>
</gene>
<evidence type="ECO:0000313" key="1">
    <source>
        <dbReference type="EMBL" id="KAG1294351.1"/>
    </source>
</evidence>
<protein>
    <submittedName>
        <fullName evidence="1">Uncharacterized protein</fullName>
    </submittedName>
</protein>
<dbReference type="Proteomes" id="UP000716291">
    <property type="component" value="Unassembled WGS sequence"/>
</dbReference>
<sequence length="90" mass="10425">MCPDSIFESREKVSCECILIEEHKMTVINFIDANPSATVVEVTEHLLKRFNDLKVSRSTIYNFMRGECNLSLKKADFHSIERNSQSKIEE</sequence>
<name>A0A9P7BKS0_RHIOR</name>
<dbReference type="OrthoDB" id="2209168at2759"/>
<proteinExistence type="predicted"/>
<dbReference type="EMBL" id="JAANQT010005519">
    <property type="protein sequence ID" value="KAG1294351.1"/>
    <property type="molecule type" value="Genomic_DNA"/>
</dbReference>
<evidence type="ECO:0000313" key="2">
    <source>
        <dbReference type="Proteomes" id="UP000716291"/>
    </source>
</evidence>
<reference evidence="1" key="1">
    <citation type="journal article" date="2020" name="Microb. Genom.">
        <title>Genetic diversity of clinical and environmental Mucorales isolates obtained from an investigation of mucormycosis cases among solid organ transplant recipients.</title>
        <authorList>
            <person name="Nguyen M.H."/>
            <person name="Kaul D."/>
            <person name="Muto C."/>
            <person name="Cheng S.J."/>
            <person name="Richter R.A."/>
            <person name="Bruno V.M."/>
            <person name="Liu G."/>
            <person name="Beyhan S."/>
            <person name="Sundermann A.J."/>
            <person name="Mounaud S."/>
            <person name="Pasculle A.W."/>
            <person name="Nierman W.C."/>
            <person name="Driscoll E."/>
            <person name="Cumbie R."/>
            <person name="Clancy C.J."/>
            <person name="Dupont C.L."/>
        </authorList>
    </citation>
    <scope>NUCLEOTIDE SEQUENCE</scope>
    <source>
        <strain evidence="1">GL11</strain>
    </source>
</reference>
<organism evidence="1 2">
    <name type="scientific">Rhizopus oryzae</name>
    <name type="common">Mucormycosis agent</name>
    <name type="synonym">Rhizopus arrhizus var. delemar</name>
    <dbReference type="NCBI Taxonomy" id="64495"/>
    <lineage>
        <taxon>Eukaryota</taxon>
        <taxon>Fungi</taxon>
        <taxon>Fungi incertae sedis</taxon>
        <taxon>Mucoromycota</taxon>
        <taxon>Mucoromycotina</taxon>
        <taxon>Mucoromycetes</taxon>
        <taxon>Mucorales</taxon>
        <taxon>Mucorineae</taxon>
        <taxon>Rhizopodaceae</taxon>
        <taxon>Rhizopus</taxon>
    </lineage>
</organism>
<dbReference type="AlphaFoldDB" id="A0A9P7BKS0"/>
<comment type="caution">
    <text evidence="1">The sequence shown here is derived from an EMBL/GenBank/DDBJ whole genome shotgun (WGS) entry which is preliminary data.</text>
</comment>
<keyword evidence="2" id="KW-1185">Reference proteome</keyword>
<accession>A0A9P7BKS0</accession>